<evidence type="ECO:0000313" key="1">
    <source>
        <dbReference type="EMBL" id="BBE11148.1"/>
    </source>
</evidence>
<organism evidence="1 2">
    <name type="scientific">Halorhodospira halochloris</name>
    <name type="common">Ectothiorhodospira halochloris</name>
    <dbReference type="NCBI Taxonomy" id="1052"/>
    <lineage>
        <taxon>Bacteria</taxon>
        <taxon>Pseudomonadati</taxon>
        <taxon>Pseudomonadota</taxon>
        <taxon>Gammaproteobacteria</taxon>
        <taxon>Chromatiales</taxon>
        <taxon>Ectothiorhodospiraceae</taxon>
        <taxon>Halorhodospira</taxon>
    </lineage>
</organism>
<sequence>MCLMHATEDMLYPGAELCTTLIAILLTHRQDSQWRCLVLNFRSSATLAQRGLARGAGITLIGIDITLGVSGVKDILKVQ</sequence>
<dbReference type="Proteomes" id="UP000218890">
    <property type="component" value="Chromosome"/>
</dbReference>
<protein>
    <submittedName>
        <fullName evidence="1">Uncharacterized protein</fullName>
    </submittedName>
</protein>
<evidence type="ECO:0000313" key="2">
    <source>
        <dbReference type="Proteomes" id="UP000218890"/>
    </source>
</evidence>
<dbReference type="KEGG" id="hhk:HH1059_20190"/>
<gene>
    <name evidence="1" type="ORF">HH1059_20190</name>
</gene>
<reference evidence="1" key="1">
    <citation type="submission" date="2016-02" db="EMBL/GenBank/DDBJ databases">
        <title>Halorhodospira halochloris DSM-1059 complete genome, version 2.</title>
        <authorList>
            <person name="Tsukatani Y."/>
        </authorList>
    </citation>
    <scope>NUCLEOTIDE SEQUENCE</scope>
    <source>
        <strain evidence="1">DSM 1059</strain>
    </source>
</reference>
<dbReference type="EMBL" id="AP017372">
    <property type="protein sequence ID" value="BBE11148.1"/>
    <property type="molecule type" value="Genomic_DNA"/>
</dbReference>
<accession>A0A2Z6EZV6</accession>
<keyword evidence="2" id="KW-1185">Reference proteome</keyword>
<proteinExistence type="predicted"/>
<dbReference type="AlphaFoldDB" id="A0A2Z6EZV6"/>
<name>A0A2Z6EZV6_HALHR</name>